<proteinExistence type="predicted"/>
<dbReference type="Proteomes" id="UP000644660">
    <property type="component" value="Unassembled WGS sequence"/>
</dbReference>
<dbReference type="GeneID" id="64859310"/>
<comment type="caution">
    <text evidence="2">The sequence shown here is derived from an EMBL/GenBank/DDBJ whole genome shotgun (WGS) entry which is preliminary data.</text>
</comment>
<accession>A0A8H2ZIT7</accession>
<organism evidence="2 3">
    <name type="scientific">Maudiozyma barnettii</name>
    <dbReference type="NCBI Taxonomy" id="61262"/>
    <lineage>
        <taxon>Eukaryota</taxon>
        <taxon>Fungi</taxon>
        <taxon>Dikarya</taxon>
        <taxon>Ascomycota</taxon>
        <taxon>Saccharomycotina</taxon>
        <taxon>Saccharomycetes</taxon>
        <taxon>Saccharomycetales</taxon>
        <taxon>Saccharomycetaceae</taxon>
        <taxon>Maudiozyma</taxon>
    </lineage>
</organism>
<feature type="compositionally biased region" description="Polar residues" evidence="1">
    <location>
        <begin position="1"/>
        <end position="13"/>
    </location>
</feature>
<feature type="compositionally biased region" description="Basic residues" evidence="1">
    <location>
        <begin position="19"/>
        <end position="32"/>
    </location>
</feature>
<gene>
    <name evidence="2" type="ORF">KABA2_09S00154</name>
</gene>
<keyword evidence="3" id="KW-1185">Reference proteome</keyword>
<evidence type="ECO:0000256" key="1">
    <source>
        <dbReference type="SAM" id="MobiDB-lite"/>
    </source>
</evidence>
<evidence type="ECO:0000313" key="3">
    <source>
        <dbReference type="Proteomes" id="UP000644660"/>
    </source>
</evidence>
<dbReference type="AlphaFoldDB" id="A0A8H2ZIT7"/>
<feature type="compositionally biased region" description="Basic and acidic residues" evidence="1">
    <location>
        <begin position="33"/>
        <end position="49"/>
    </location>
</feature>
<dbReference type="EMBL" id="CAEFZW010000009">
    <property type="protein sequence ID" value="CAB4256238.1"/>
    <property type="molecule type" value="Genomic_DNA"/>
</dbReference>
<feature type="compositionally biased region" description="Basic residues" evidence="1">
    <location>
        <begin position="50"/>
        <end position="67"/>
    </location>
</feature>
<name>A0A8H2ZIT7_9SACH</name>
<protein>
    <submittedName>
        <fullName evidence="2">Uncharacterized protein</fullName>
    </submittedName>
</protein>
<evidence type="ECO:0000313" key="2">
    <source>
        <dbReference type="EMBL" id="CAB4256238.1"/>
    </source>
</evidence>
<sequence length="236" mass="27251">MSSASTESIQSSDNNKSSRQPRNKRNNRRPKSNKKDESNDKKNETDFVKKLNKKNGKSRHGGPRRKRNENSSTNGSVKEYIKPEYKENSASAKQRHDQIDQCLHALGKDNFKLFRNGKYVTTYAVNFRNNNISSFFPKDMGIKFAINIPHDYPEQSLKLSSNKSNSQETSDNATLNNLVRNFNSKMRNNDNNVYPILAQLNYLVQEVDFLTQSNFKKNDNSRSEFYAQFTQTEQTA</sequence>
<feature type="region of interest" description="Disordered" evidence="1">
    <location>
        <begin position="1"/>
        <end position="80"/>
    </location>
</feature>
<dbReference type="OrthoDB" id="4070430at2759"/>
<dbReference type="RefSeq" id="XP_041408082.1">
    <property type="nucleotide sequence ID" value="XM_041552148.1"/>
</dbReference>
<reference evidence="2 3" key="1">
    <citation type="submission" date="2020-05" db="EMBL/GenBank/DDBJ databases">
        <authorList>
            <person name="Casaregola S."/>
            <person name="Devillers H."/>
            <person name="Grondin C."/>
        </authorList>
    </citation>
    <scope>NUCLEOTIDE SEQUENCE [LARGE SCALE GENOMIC DNA]</scope>
    <source>
        <strain evidence="2 3">CLIB 1767</strain>
    </source>
</reference>